<dbReference type="EMBL" id="NEVH01022640">
    <property type="protein sequence ID" value="PNF18504.1"/>
    <property type="molecule type" value="Genomic_DNA"/>
</dbReference>
<evidence type="ECO:0000259" key="2">
    <source>
        <dbReference type="SMART" id="SM01406"/>
    </source>
</evidence>
<comment type="caution">
    <text evidence="3">The sequence shown here is derived from an EMBL/GenBank/DDBJ whole genome shotgun (WGS) entry which is preliminary data.</text>
</comment>
<feature type="compositionally biased region" description="Acidic residues" evidence="1">
    <location>
        <begin position="42"/>
        <end position="54"/>
    </location>
</feature>
<gene>
    <name evidence="3" type="ORF">B7P43_G09025</name>
</gene>
<feature type="compositionally biased region" description="Basic and acidic residues" evidence="1">
    <location>
        <begin position="84"/>
        <end position="97"/>
    </location>
</feature>
<dbReference type="InterPro" id="IPR006880">
    <property type="entry name" value="INO80B_C"/>
</dbReference>
<name>A0A2J7PQ88_9NEOP</name>
<dbReference type="InterPro" id="IPR007529">
    <property type="entry name" value="Znf_HIT"/>
</dbReference>
<feature type="compositionally biased region" description="Basic and acidic residues" evidence="1">
    <location>
        <begin position="124"/>
        <end position="153"/>
    </location>
</feature>
<dbReference type="GO" id="GO:0031011">
    <property type="term" value="C:Ino80 complex"/>
    <property type="evidence" value="ECO:0007669"/>
    <property type="project" value="InterPro"/>
</dbReference>
<dbReference type="PANTHER" id="PTHR21561:SF12">
    <property type="entry name" value="INO80 COMPLEX SUBUNIT B"/>
    <property type="match status" value="1"/>
</dbReference>
<dbReference type="Pfam" id="PF04438">
    <property type="entry name" value="zf-HIT"/>
    <property type="match status" value="1"/>
</dbReference>
<organism evidence="3 4">
    <name type="scientific">Cryptotermes secundus</name>
    <dbReference type="NCBI Taxonomy" id="105785"/>
    <lineage>
        <taxon>Eukaryota</taxon>
        <taxon>Metazoa</taxon>
        <taxon>Ecdysozoa</taxon>
        <taxon>Arthropoda</taxon>
        <taxon>Hexapoda</taxon>
        <taxon>Insecta</taxon>
        <taxon>Pterygota</taxon>
        <taxon>Neoptera</taxon>
        <taxon>Polyneoptera</taxon>
        <taxon>Dictyoptera</taxon>
        <taxon>Blattodea</taxon>
        <taxon>Blattoidea</taxon>
        <taxon>Termitoidae</taxon>
        <taxon>Kalotermitidae</taxon>
        <taxon>Cryptotermitinae</taxon>
        <taxon>Cryptotermes</taxon>
    </lineage>
</organism>
<reference evidence="3 4" key="1">
    <citation type="submission" date="2017-12" db="EMBL/GenBank/DDBJ databases">
        <title>Hemimetabolous genomes reveal molecular basis of termite eusociality.</title>
        <authorList>
            <person name="Harrison M.C."/>
            <person name="Jongepier E."/>
            <person name="Robertson H.M."/>
            <person name="Arning N."/>
            <person name="Bitard-Feildel T."/>
            <person name="Chao H."/>
            <person name="Childers C.P."/>
            <person name="Dinh H."/>
            <person name="Doddapaneni H."/>
            <person name="Dugan S."/>
            <person name="Gowin J."/>
            <person name="Greiner C."/>
            <person name="Han Y."/>
            <person name="Hu H."/>
            <person name="Hughes D.S.T."/>
            <person name="Huylmans A.-K."/>
            <person name="Kemena C."/>
            <person name="Kremer L.P.M."/>
            <person name="Lee S.L."/>
            <person name="Lopez-Ezquerra A."/>
            <person name="Mallet L."/>
            <person name="Monroy-Kuhn J.M."/>
            <person name="Moser A."/>
            <person name="Murali S.C."/>
            <person name="Muzny D.M."/>
            <person name="Otani S."/>
            <person name="Piulachs M.-D."/>
            <person name="Poelchau M."/>
            <person name="Qu J."/>
            <person name="Schaub F."/>
            <person name="Wada-Katsumata A."/>
            <person name="Worley K.C."/>
            <person name="Xie Q."/>
            <person name="Ylla G."/>
            <person name="Poulsen M."/>
            <person name="Gibbs R.A."/>
            <person name="Schal C."/>
            <person name="Richards S."/>
            <person name="Belles X."/>
            <person name="Korb J."/>
            <person name="Bornberg-Bauer E."/>
        </authorList>
    </citation>
    <scope>NUCLEOTIDE SEQUENCE [LARGE SCALE GENOMIC DNA]</scope>
    <source>
        <tissue evidence="3">Whole body</tissue>
    </source>
</reference>
<feature type="domain" description="INO80 complex subunit B-like conserved region" evidence="2">
    <location>
        <begin position="193"/>
        <end position="266"/>
    </location>
</feature>
<dbReference type="InterPro" id="IPR029523">
    <property type="entry name" value="INO80B/Ies2"/>
</dbReference>
<dbReference type="CDD" id="cd23021">
    <property type="entry name" value="zf-HIT_IN80B"/>
    <property type="match status" value="1"/>
</dbReference>
<feature type="compositionally biased region" description="Basic and acidic residues" evidence="1">
    <location>
        <begin position="207"/>
        <end position="232"/>
    </location>
</feature>
<evidence type="ECO:0000313" key="3">
    <source>
        <dbReference type="EMBL" id="PNF18504.1"/>
    </source>
</evidence>
<feature type="compositionally biased region" description="Basic residues" evidence="1">
    <location>
        <begin position="23"/>
        <end position="38"/>
    </location>
</feature>
<evidence type="ECO:0000313" key="4">
    <source>
        <dbReference type="Proteomes" id="UP000235965"/>
    </source>
</evidence>
<sequence length="323" mass="36062">MGKRKDTSTEDELVVDTNEFLLQKKHKKHKHKKHKKKKLLEESEGSQDLSFDDADTSKPALRLKIKFGKEKAGDKNASPSSSSDKTKEKGSPAKVLDKPGQVGSSPKTLKRRKGKGKDSGTSSEEERWLDAIESGKLEEVDDELKKIKPKDPKLMTARQRAMFERKTDKEPSPGGEQLLALPSGYKEKVMTAEAIQKAALKSQKRKQLADEKREKDKKKTMERLLKKQESKAGKSSNRSRSARKQVPRVTYRNTVDGISISLPPNMEFPLQLQTIVGKPVLIPVQCGVEGCTNMKKYGCSKTGVPLCSLKCYLKNIATIENPS</sequence>
<dbReference type="FunCoup" id="A0A2J7PQ88">
    <property type="interactions" value="121"/>
</dbReference>
<dbReference type="AlphaFoldDB" id="A0A2J7PQ88"/>
<proteinExistence type="predicted"/>
<dbReference type="OrthoDB" id="2021186at2759"/>
<dbReference type="STRING" id="105785.A0A2J7PQ88"/>
<dbReference type="Proteomes" id="UP000235965">
    <property type="component" value="Unassembled WGS sequence"/>
</dbReference>
<accession>A0A2J7PQ88</accession>
<evidence type="ECO:0000256" key="1">
    <source>
        <dbReference type="SAM" id="MobiDB-lite"/>
    </source>
</evidence>
<feature type="region of interest" description="Disordered" evidence="1">
    <location>
        <begin position="200"/>
        <end position="248"/>
    </location>
</feature>
<dbReference type="InParanoid" id="A0A2J7PQ88"/>
<protein>
    <recommendedName>
        <fullName evidence="2">INO80 complex subunit B-like conserved region domain-containing protein</fullName>
    </recommendedName>
</protein>
<dbReference type="PANTHER" id="PTHR21561">
    <property type="entry name" value="INO80 COMPLEX SUBUNIT B"/>
    <property type="match status" value="1"/>
</dbReference>
<dbReference type="GO" id="GO:0006338">
    <property type="term" value="P:chromatin remodeling"/>
    <property type="evidence" value="ECO:0007669"/>
    <property type="project" value="InterPro"/>
</dbReference>
<keyword evidence="4" id="KW-1185">Reference proteome</keyword>
<dbReference type="SMART" id="SM01406">
    <property type="entry name" value="PAPA-1"/>
    <property type="match status" value="1"/>
</dbReference>
<feature type="region of interest" description="Disordered" evidence="1">
    <location>
        <begin position="23"/>
        <end position="155"/>
    </location>
</feature>